<sequence>MAAKRKREPKQQSTSTGRRVPWHVRHDDRQPLNGGAPSDVAPIERWDHGERVVAEPAPGSRIRVERAGSGIDALLANGTIDNRLANAASLWQRDYEGALCVGQGAAPASDRVRVDTSVTATDGGIVRRLDAATRYREACAAIGLLGDALLQLTVAAGLSLSRLEAVLTPSTGAAGALPPELQAVAARVRRLNRVALVGALVATLDRLADHYDAVDREHAAAARTRRAAAGRGDAA</sequence>
<evidence type="ECO:0000313" key="3">
    <source>
        <dbReference type="Proteomes" id="UP000325255"/>
    </source>
</evidence>
<comment type="caution">
    <text evidence="2">The sequence shown here is derived from an EMBL/GenBank/DDBJ whole genome shotgun (WGS) entry which is preliminary data.</text>
</comment>
<dbReference type="Proteomes" id="UP000325255">
    <property type="component" value="Unassembled WGS sequence"/>
</dbReference>
<proteinExistence type="predicted"/>
<gene>
    <name evidence="2" type="ORF">F1189_12430</name>
</gene>
<keyword evidence="3" id="KW-1185">Reference proteome</keyword>
<dbReference type="EMBL" id="VWPK01000017">
    <property type="protein sequence ID" value="KAA5611837.1"/>
    <property type="molecule type" value="Genomic_DNA"/>
</dbReference>
<dbReference type="AlphaFoldDB" id="A0A5M6IVG8"/>
<name>A0A5M6IVG8_9PROT</name>
<protein>
    <submittedName>
        <fullName evidence="2">Uncharacterized protein</fullName>
    </submittedName>
</protein>
<evidence type="ECO:0000313" key="2">
    <source>
        <dbReference type="EMBL" id="KAA5611837.1"/>
    </source>
</evidence>
<evidence type="ECO:0000256" key="1">
    <source>
        <dbReference type="SAM" id="MobiDB-lite"/>
    </source>
</evidence>
<reference evidence="2 3" key="1">
    <citation type="submission" date="2019-09" db="EMBL/GenBank/DDBJ databases">
        <title>Genome sequence of Rhodovastum atsumiense, a diverse member of the Acetobacteraceae family of non-sulfur purple photosynthetic bacteria.</title>
        <authorList>
            <person name="Meyer T."/>
            <person name="Kyndt J."/>
        </authorList>
    </citation>
    <scope>NUCLEOTIDE SEQUENCE [LARGE SCALE GENOMIC DNA]</scope>
    <source>
        <strain evidence="2 3">DSM 21279</strain>
    </source>
</reference>
<dbReference type="RefSeq" id="WP_150041076.1">
    <property type="nucleotide sequence ID" value="NZ_OW485605.1"/>
</dbReference>
<feature type="region of interest" description="Disordered" evidence="1">
    <location>
        <begin position="1"/>
        <end position="41"/>
    </location>
</feature>
<accession>A0A5M6IVG8</accession>
<organism evidence="2 3">
    <name type="scientific">Rhodovastum atsumiense</name>
    <dbReference type="NCBI Taxonomy" id="504468"/>
    <lineage>
        <taxon>Bacteria</taxon>
        <taxon>Pseudomonadati</taxon>
        <taxon>Pseudomonadota</taxon>
        <taxon>Alphaproteobacteria</taxon>
        <taxon>Acetobacterales</taxon>
        <taxon>Acetobacteraceae</taxon>
        <taxon>Rhodovastum</taxon>
    </lineage>
</organism>